<name>A0A516H797_9PROT</name>
<dbReference type="PROSITE" id="PS51257">
    <property type="entry name" value="PROKAR_LIPOPROTEIN"/>
    <property type="match status" value="1"/>
</dbReference>
<keyword evidence="5" id="KW-1185">Reference proteome</keyword>
<dbReference type="InterPro" id="IPR007428">
    <property type="entry name" value="MlaA"/>
</dbReference>
<sequence>MSQWKTLAAVALLSTGMLTACATPPADPQARADFDAVNDPLEPVNRALFEFHQVVDHFLLKPVAFIYANLIPQPLQTGIRSALINLKSPVILANDLLQGETGRAGDTLQRFAINSTVGVLGFYDAADKWFGIAPHTEDFGQTLATWGNGEGPYLFIPILGPSNPRDLTGVVVDSVADPVNWYLNNTDREGLIYARTALTGIDARAQLLETLDNLEKTSLDYYVTLRTVYRQRRADEIANRASKQPNVSPTSISRAADAGSEIETLPIKQ</sequence>
<evidence type="ECO:0000256" key="3">
    <source>
        <dbReference type="SAM" id="SignalP"/>
    </source>
</evidence>
<dbReference type="PANTHER" id="PTHR30035">
    <property type="entry name" value="LIPOPROTEIN VACJ-RELATED"/>
    <property type="match status" value="1"/>
</dbReference>
<dbReference type="EMBL" id="CP041636">
    <property type="protein sequence ID" value="QDO99643.1"/>
    <property type="molecule type" value="Genomic_DNA"/>
</dbReference>
<reference evidence="4 5" key="1">
    <citation type="submission" date="2019-07" db="EMBL/GenBank/DDBJ databases">
        <title>Genome sequencing for Ferrovibrio sp. K5.</title>
        <authorList>
            <person name="Park S.-J."/>
        </authorList>
    </citation>
    <scope>NUCLEOTIDE SEQUENCE [LARGE SCALE GENOMIC DNA]</scope>
    <source>
        <strain evidence="4 5">K5</strain>
    </source>
</reference>
<evidence type="ECO:0000313" key="4">
    <source>
        <dbReference type="EMBL" id="QDO99643.1"/>
    </source>
</evidence>
<dbReference type="AlphaFoldDB" id="A0A516H797"/>
<dbReference type="OrthoDB" id="9785326at2"/>
<accession>A0A516H797</accession>
<protein>
    <submittedName>
        <fullName evidence="4">VacJ family lipoprotein</fullName>
    </submittedName>
</protein>
<dbReference type="KEGG" id="fer:FNB15_05255"/>
<organism evidence="4 5">
    <name type="scientific">Ferrovibrio terrae</name>
    <dbReference type="NCBI Taxonomy" id="2594003"/>
    <lineage>
        <taxon>Bacteria</taxon>
        <taxon>Pseudomonadati</taxon>
        <taxon>Pseudomonadota</taxon>
        <taxon>Alphaproteobacteria</taxon>
        <taxon>Rhodospirillales</taxon>
        <taxon>Rhodospirillaceae</taxon>
        <taxon>Ferrovibrio</taxon>
    </lineage>
</organism>
<dbReference type="GO" id="GO:0120010">
    <property type="term" value="P:intermembrane phospholipid transfer"/>
    <property type="evidence" value="ECO:0007669"/>
    <property type="project" value="TreeGrafter"/>
</dbReference>
<keyword evidence="2 3" id="KW-0732">Signal</keyword>
<comment type="similarity">
    <text evidence="1">Belongs to the MlaA family.</text>
</comment>
<dbReference type="GO" id="GO:0016020">
    <property type="term" value="C:membrane"/>
    <property type="evidence" value="ECO:0007669"/>
    <property type="project" value="InterPro"/>
</dbReference>
<dbReference type="PRINTS" id="PR01805">
    <property type="entry name" value="VACJLIPOPROT"/>
</dbReference>
<proteinExistence type="inferred from homology"/>
<feature type="chain" id="PRO_5022145299" evidence="3">
    <location>
        <begin position="23"/>
        <end position="269"/>
    </location>
</feature>
<gene>
    <name evidence="4" type="ORF">FNB15_05255</name>
</gene>
<feature type="signal peptide" evidence="3">
    <location>
        <begin position="1"/>
        <end position="22"/>
    </location>
</feature>
<dbReference type="PANTHER" id="PTHR30035:SF3">
    <property type="entry name" value="INTERMEMBRANE PHOSPHOLIPID TRANSPORT SYSTEM LIPOPROTEIN MLAA"/>
    <property type="match status" value="1"/>
</dbReference>
<evidence type="ECO:0000256" key="2">
    <source>
        <dbReference type="ARBA" id="ARBA00022729"/>
    </source>
</evidence>
<keyword evidence="4" id="KW-0449">Lipoprotein</keyword>
<evidence type="ECO:0000313" key="5">
    <source>
        <dbReference type="Proteomes" id="UP000317496"/>
    </source>
</evidence>
<evidence type="ECO:0000256" key="1">
    <source>
        <dbReference type="ARBA" id="ARBA00010634"/>
    </source>
</evidence>
<dbReference type="Pfam" id="PF04333">
    <property type="entry name" value="MlaA"/>
    <property type="match status" value="1"/>
</dbReference>
<dbReference type="Proteomes" id="UP000317496">
    <property type="component" value="Chromosome"/>
</dbReference>